<comment type="function">
    <text evidence="10">Endonuclease that specifically degrades the RNA of RNA-DNA hybrids.</text>
</comment>
<dbReference type="GO" id="GO:0005737">
    <property type="term" value="C:cytoplasm"/>
    <property type="evidence" value="ECO:0007669"/>
    <property type="project" value="UniProtKB-SubCell"/>
</dbReference>
<feature type="region of interest" description="Disordered" evidence="11">
    <location>
        <begin position="1"/>
        <end position="21"/>
    </location>
</feature>
<comment type="similarity">
    <text evidence="2 10">Belongs to the RNase H family.</text>
</comment>
<dbReference type="InterPro" id="IPR022892">
    <property type="entry name" value="RNaseHI"/>
</dbReference>
<evidence type="ECO:0000256" key="8">
    <source>
        <dbReference type="ARBA" id="ARBA00022801"/>
    </source>
</evidence>
<organism evidence="13 14">
    <name type="scientific">Candidatus Yonathbacteria bacterium RIFCSPHIGHO2_01_FULL_51_10</name>
    <dbReference type="NCBI Taxonomy" id="1802723"/>
    <lineage>
        <taxon>Bacteria</taxon>
        <taxon>Candidatus Yonathiibacteriota</taxon>
    </lineage>
</organism>
<protein>
    <recommendedName>
        <fullName evidence="4 10">Ribonuclease H</fullName>
        <shortName evidence="10">RNase H</shortName>
        <ecNumber evidence="4 10">3.1.26.4</ecNumber>
    </recommendedName>
</protein>
<dbReference type="InterPro" id="IPR036397">
    <property type="entry name" value="RNaseH_sf"/>
</dbReference>
<name>A0A1G2SB21_9BACT</name>
<evidence type="ECO:0000256" key="1">
    <source>
        <dbReference type="ARBA" id="ARBA00000077"/>
    </source>
</evidence>
<evidence type="ECO:0000256" key="10">
    <source>
        <dbReference type="HAMAP-Rule" id="MF_00042"/>
    </source>
</evidence>
<dbReference type="NCBIfam" id="NF001236">
    <property type="entry name" value="PRK00203.1"/>
    <property type="match status" value="1"/>
</dbReference>
<dbReference type="InterPro" id="IPR050092">
    <property type="entry name" value="RNase_H"/>
</dbReference>
<dbReference type="InterPro" id="IPR002156">
    <property type="entry name" value="RNaseH_domain"/>
</dbReference>
<feature type="domain" description="RNase H type-1" evidence="12">
    <location>
        <begin position="2"/>
        <end position="144"/>
    </location>
</feature>
<comment type="catalytic activity">
    <reaction evidence="1 10">
        <text>Endonucleolytic cleavage to 5'-phosphomonoester.</text>
        <dbReference type="EC" id="3.1.26.4"/>
    </reaction>
</comment>
<evidence type="ECO:0000256" key="5">
    <source>
        <dbReference type="ARBA" id="ARBA00022722"/>
    </source>
</evidence>
<gene>
    <name evidence="10" type="primary">rnhA</name>
    <name evidence="13" type="ORF">A2675_01825</name>
</gene>
<dbReference type="Gene3D" id="3.30.420.10">
    <property type="entry name" value="Ribonuclease H-like superfamily/Ribonuclease H"/>
    <property type="match status" value="1"/>
</dbReference>
<evidence type="ECO:0000313" key="13">
    <source>
        <dbReference type="EMBL" id="OHA81892.1"/>
    </source>
</evidence>
<evidence type="ECO:0000256" key="7">
    <source>
        <dbReference type="ARBA" id="ARBA00022759"/>
    </source>
</evidence>
<keyword evidence="10" id="KW-0963">Cytoplasm</keyword>
<reference evidence="13 14" key="1">
    <citation type="journal article" date="2016" name="Nat. Commun.">
        <title>Thousands of microbial genomes shed light on interconnected biogeochemical processes in an aquifer system.</title>
        <authorList>
            <person name="Anantharaman K."/>
            <person name="Brown C.T."/>
            <person name="Hug L.A."/>
            <person name="Sharon I."/>
            <person name="Castelle C.J."/>
            <person name="Probst A.J."/>
            <person name="Thomas B.C."/>
            <person name="Singh A."/>
            <person name="Wilkins M.J."/>
            <person name="Karaoz U."/>
            <person name="Brodie E.L."/>
            <person name="Williams K.H."/>
            <person name="Hubbard S.S."/>
            <person name="Banfield J.F."/>
        </authorList>
    </citation>
    <scope>NUCLEOTIDE SEQUENCE [LARGE SCALE GENOMIC DNA]</scope>
</reference>
<evidence type="ECO:0000259" key="12">
    <source>
        <dbReference type="PROSITE" id="PS50879"/>
    </source>
</evidence>
<keyword evidence="9 10" id="KW-0460">Magnesium</keyword>
<keyword evidence="8 10" id="KW-0378">Hydrolase</keyword>
<feature type="binding site" evidence="10">
    <location>
        <position position="72"/>
    </location>
    <ligand>
        <name>Mg(2+)</name>
        <dbReference type="ChEBI" id="CHEBI:18420"/>
        <label>1</label>
    </ligand>
</feature>
<dbReference type="EC" id="3.1.26.4" evidence="4 10"/>
<proteinExistence type="inferred from homology"/>
<evidence type="ECO:0000256" key="3">
    <source>
        <dbReference type="ARBA" id="ARBA00011245"/>
    </source>
</evidence>
<accession>A0A1G2SB21</accession>
<dbReference type="GO" id="GO:0000287">
    <property type="term" value="F:magnesium ion binding"/>
    <property type="evidence" value="ECO:0007669"/>
    <property type="project" value="UniProtKB-UniRule"/>
</dbReference>
<dbReference type="GO" id="GO:0043137">
    <property type="term" value="P:DNA replication, removal of RNA primer"/>
    <property type="evidence" value="ECO:0007669"/>
    <property type="project" value="TreeGrafter"/>
</dbReference>
<keyword evidence="5 10" id="KW-0540">Nuclease</keyword>
<dbReference type="GO" id="GO:0004523">
    <property type="term" value="F:RNA-DNA hybrid ribonuclease activity"/>
    <property type="evidence" value="ECO:0007669"/>
    <property type="project" value="UniProtKB-UniRule"/>
</dbReference>
<comment type="subunit">
    <text evidence="3 10">Monomer.</text>
</comment>
<keyword evidence="6 10" id="KW-0479">Metal-binding</keyword>
<feature type="binding site" evidence="10">
    <location>
        <position position="11"/>
    </location>
    <ligand>
        <name>Mg(2+)</name>
        <dbReference type="ChEBI" id="CHEBI:18420"/>
        <label>1</label>
    </ligand>
</feature>
<feature type="binding site" evidence="10">
    <location>
        <position position="136"/>
    </location>
    <ligand>
        <name>Mg(2+)</name>
        <dbReference type="ChEBI" id="CHEBI:18420"/>
        <label>2</label>
    </ligand>
</feature>
<feature type="binding site" evidence="10">
    <location>
        <position position="49"/>
    </location>
    <ligand>
        <name>Mg(2+)</name>
        <dbReference type="ChEBI" id="CHEBI:18420"/>
        <label>1</label>
    </ligand>
</feature>
<comment type="cofactor">
    <cofactor evidence="10">
        <name>Mg(2+)</name>
        <dbReference type="ChEBI" id="CHEBI:18420"/>
    </cofactor>
    <text evidence="10">Binds 1 Mg(2+) ion per subunit. May bind a second metal ion at a regulatory site, or after substrate binding.</text>
</comment>
<evidence type="ECO:0000313" key="14">
    <source>
        <dbReference type="Proteomes" id="UP000176997"/>
    </source>
</evidence>
<evidence type="ECO:0000256" key="11">
    <source>
        <dbReference type="SAM" id="MobiDB-lite"/>
    </source>
</evidence>
<dbReference type="CDD" id="cd09278">
    <property type="entry name" value="RNase_HI_prokaryote_like"/>
    <property type="match status" value="1"/>
</dbReference>
<keyword evidence="7 10" id="KW-0255">Endonuclease</keyword>
<evidence type="ECO:0000256" key="6">
    <source>
        <dbReference type="ARBA" id="ARBA00022723"/>
    </source>
</evidence>
<dbReference type="PROSITE" id="PS50879">
    <property type="entry name" value="RNASE_H_1"/>
    <property type="match status" value="1"/>
</dbReference>
<dbReference type="GO" id="GO:0003676">
    <property type="term" value="F:nucleic acid binding"/>
    <property type="evidence" value="ECO:0007669"/>
    <property type="project" value="InterPro"/>
</dbReference>
<dbReference type="STRING" id="1802723.A2675_01825"/>
<dbReference type="HAMAP" id="MF_00042">
    <property type="entry name" value="RNase_H"/>
    <property type="match status" value="1"/>
</dbReference>
<dbReference type="PANTHER" id="PTHR10642">
    <property type="entry name" value="RIBONUCLEASE H1"/>
    <property type="match status" value="1"/>
</dbReference>
<evidence type="ECO:0000256" key="4">
    <source>
        <dbReference type="ARBA" id="ARBA00012180"/>
    </source>
</evidence>
<dbReference type="AlphaFoldDB" id="A0A1G2SB21"/>
<dbReference type="Proteomes" id="UP000176997">
    <property type="component" value="Unassembled WGS sequence"/>
</dbReference>
<comment type="caution">
    <text evidence="13">The sequence shown here is derived from an EMBL/GenBank/DDBJ whole genome shotgun (WGS) entry which is preliminary data.</text>
</comment>
<dbReference type="EMBL" id="MHUS01000007">
    <property type="protein sequence ID" value="OHA81892.1"/>
    <property type="molecule type" value="Genomic_DNA"/>
</dbReference>
<dbReference type="Pfam" id="PF00075">
    <property type="entry name" value="RNase_H"/>
    <property type="match status" value="1"/>
</dbReference>
<comment type="subcellular location">
    <subcellularLocation>
        <location evidence="10">Cytoplasm</location>
    </subcellularLocation>
</comment>
<evidence type="ECO:0000256" key="2">
    <source>
        <dbReference type="ARBA" id="ARBA00005300"/>
    </source>
</evidence>
<evidence type="ECO:0000256" key="9">
    <source>
        <dbReference type="ARBA" id="ARBA00022842"/>
    </source>
</evidence>
<feature type="binding site" evidence="10">
    <location>
        <position position="11"/>
    </location>
    <ligand>
        <name>Mg(2+)</name>
        <dbReference type="ChEBI" id="CHEBI:18420"/>
        <label>2</label>
    </ligand>
</feature>
<dbReference type="PANTHER" id="PTHR10642:SF26">
    <property type="entry name" value="RIBONUCLEASE H1"/>
    <property type="match status" value="1"/>
</dbReference>
<dbReference type="InterPro" id="IPR012337">
    <property type="entry name" value="RNaseH-like_sf"/>
</dbReference>
<sequence length="243" mass="26441">MKTDAATIFTDGSSSGNPGPGGWGAVVVAEGRATELGGGEKHTTNNRMELVAAIEALKSLDAYNGKIFIYPDSSYVVKGITSWIHNWQAKGWKTAGKKDVENRDLWERLLAVVEGKDIKWQVVPGHSGVPGNERADEIATGYTKGTQPKLFRGAAGEYGINVSDISHDPKKKAAHDASKKTRTKKTGPAYSYVSAIDGKVMTHASWGECEKRVKGVPNTRFKKVFSAEEERVLVAEWKHLGKK</sequence>
<dbReference type="SUPFAM" id="SSF53098">
    <property type="entry name" value="Ribonuclease H-like"/>
    <property type="match status" value="1"/>
</dbReference>